<evidence type="ECO:0000313" key="1">
    <source>
        <dbReference type="EMBL" id="KAI3430343.1"/>
    </source>
</evidence>
<gene>
    <name evidence="1" type="ORF">D9Q98_004938</name>
</gene>
<dbReference type="AlphaFoldDB" id="A0A9D4TN63"/>
<sequence>MAAHVLTLAGVQAAVHTGLVTSRVLVKVAFEELQSSLPSGMLSAFTGGWLVRVGVNWIAGAISVTYQGPAALTLPAGLFQLLLLLEQGTARDVVERLDIWVPVALSVYGVKRIVDAASDYISKWAAYRAAGKATLMWAILADQWLEAERAQQALQELQPQQALEAQQQLLTASGVALIVIAGTAPWLGYL</sequence>
<comment type="caution">
    <text evidence="1">The sequence shown here is derived from an EMBL/GenBank/DDBJ whole genome shotgun (WGS) entry which is preliminary data.</text>
</comment>
<dbReference type="Proteomes" id="UP001055712">
    <property type="component" value="Unassembled WGS sequence"/>
</dbReference>
<name>A0A9D4TN63_CHLVU</name>
<keyword evidence="2" id="KW-1185">Reference proteome</keyword>
<dbReference type="EMBL" id="SIDB01000007">
    <property type="protein sequence ID" value="KAI3430343.1"/>
    <property type="molecule type" value="Genomic_DNA"/>
</dbReference>
<reference evidence="1" key="2">
    <citation type="submission" date="2020-11" db="EMBL/GenBank/DDBJ databases">
        <authorList>
            <person name="Cecchin M."/>
            <person name="Marcolungo L."/>
            <person name="Rossato M."/>
            <person name="Girolomoni L."/>
            <person name="Cosentino E."/>
            <person name="Cuine S."/>
            <person name="Li-Beisson Y."/>
            <person name="Delledonne M."/>
            <person name="Ballottari M."/>
        </authorList>
    </citation>
    <scope>NUCLEOTIDE SEQUENCE</scope>
    <source>
        <strain evidence="1">211/11P</strain>
        <tissue evidence="1">Whole cell</tissue>
    </source>
</reference>
<evidence type="ECO:0000313" key="2">
    <source>
        <dbReference type="Proteomes" id="UP001055712"/>
    </source>
</evidence>
<protein>
    <submittedName>
        <fullName evidence="1">Uncharacterized protein</fullName>
    </submittedName>
</protein>
<reference evidence="1" key="1">
    <citation type="journal article" date="2019" name="Plant J.">
        <title>Chlorella vulgaris genome assembly and annotation reveals the molecular basis for metabolic acclimation to high light conditions.</title>
        <authorList>
            <person name="Cecchin M."/>
            <person name="Marcolungo L."/>
            <person name="Rossato M."/>
            <person name="Girolomoni L."/>
            <person name="Cosentino E."/>
            <person name="Cuine S."/>
            <person name="Li-Beisson Y."/>
            <person name="Delledonne M."/>
            <person name="Ballottari M."/>
        </authorList>
    </citation>
    <scope>NUCLEOTIDE SEQUENCE</scope>
    <source>
        <strain evidence="1">211/11P</strain>
    </source>
</reference>
<organism evidence="1 2">
    <name type="scientific">Chlorella vulgaris</name>
    <name type="common">Green alga</name>
    <dbReference type="NCBI Taxonomy" id="3077"/>
    <lineage>
        <taxon>Eukaryota</taxon>
        <taxon>Viridiplantae</taxon>
        <taxon>Chlorophyta</taxon>
        <taxon>core chlorophytes</taxon>
        <taxon>Trebouxiophyceae</taxon>
        <taxon>Chlorellales</taxon>
        <taxon>Chlorellaceae</taxon>
        <taxon>Chlorella clade</taxon>
        <taxon>Chlorella</taxon>
    </lineage>
</organism>
<accession>A0A9D4TN63</accession>
<proteinExistence type="predicted"/>